<evidence type="ECO:0000313" key="2">
    <source>
        <dbReference type="Proteomes" id="UP000028480"/>
    </source>
</evidence>
<protein>
    <submittedName>
        <fullName evidence="1">Uncharacterized protein</fullName>
    </submittedName>
</protein>
<sequence>MQRLRLTIPPPDYHRIRIAIQQAMTHQGTLELVRRLAVIRAFIE</sequence>
<dbReference type="AlphaFoldDB" id="A0A077QK93"/>
<dbReference type="Proteomes" id="UP000028480">
    <property type="component" value="Unassembled WGS sequence"/>
</dbReference>
<comment type="caution">
    <text evidence="1">The sequence shown here is derived from an EMBL/GenBank/DDBJ whole genome shotgun (WGS) entry which is preliminary data.</text>
</comment>
<dbReference type="EMBL" id="CBTB010000195">
    <property type="protein sequence ID" value="CDH33623.1"/>
    <property type="molecule type" value="Genomic_DNA"/>
</dbReference>
<gene>
    <name evidence="1" type="ORF">XBI1_2740016</name>
</gene>
<reference evidence="1" key="1">
    <citation type="submission" date="2013-07" db="EMBL/GenBank/DDBJ databases">
        <title>Sub-species coevolution in mutualistic symbiosis.</title>
        <authorList>
            <person name="Murfin K."/>
            <person name="Klassen J."/>
            <person name="Lee M."/>
            <person name="Forst S."/>
            <person name="Stock P."/>
            <person name="Goodrich-Blair H."/>
        </authorList>
    </citation>
    <scope>NUCLEOTIDE SEQUENCE [LARGE SCALE GENOMIC DNA]</scope>
    <source>
        <strain evidence="1">Intermedium</strain>
    </source>
</reference>
<accession>A0A077QK93</accession>
<evidence type="ECO:0000313" key="1">
    <source>
        <dbReference type="EMBL" id="CDH33623.1"/>
    </source>
</evidence>
<name>A0A077QK93_XENBV</name>
<organism evidence="1 2">
    <name type="scientific">Xenorhabdus bovienii str. Intermedium</name>
    <dbReference type="NCBI Taxonomy" id="1379677"/>
    <lineage>
        <taxon>Bacteria</taxon>
        <taxon>Pseudomonadati</taxon>
        <taxon>Pseudomonadota</taxon>
        <taxon>Gammaproteobacteria</taxon>
        <taxon>Enterobacterales</taxon>
        <taxon>Morganellaceae</taxon>
        <taxon>Xenorhabdus</taxon>
    </lineage>
</organism>
<dbReference type="HOGENOM" id="CLU_3223957_0_0_6"/>
<proteinExistence type="predicted"/>